<dbReference type="EMBL" id="CP155447">
    <property type="protein sequence ID" value="XBH06657.1"/>
    <property type="molecule type" value="Genomic_DNA"/>
</dbReference>
<evidence type="ECO:0000313" key="1">
    <source>
        <dbReference type="EMBL" id="XBH06657.1"/>
    </source>
</evidence>
<proteinExistence type="predicted"/>
<gene>
    <name evidence="1" type="ORF">V5E97_11640</name>
</gene>
<dbReference type="AlphaFoldDB" id="A0AAU7CNF9"/>
<reference evidence="1" key="1">
    <citation type="submission" date="2024-05" db="EMBL/GenBank/DDBJ databases">
        <title>Planctomycetes of the genus Singulisphaera possess chitinolytic capabilities.</title>
        <authorList>
            <person name="Ivanova A."/>
        </authorList>
    </citation>
    <scope>NUCLEOTIDE SEQUENCE</scope>
    <source>
        <strain evidence="1">Ch08T</strain>
    </source>
</reference>
<protein>
    <submittedName>
        <fullName evidence="1">Uncharacterized protein</fullName>
    </submittedName>
</protein>
<accession>A0AAU7CNF9</accession>
<organism evidence="1">
    <name type="scientific">Singulisphaera sp. Ch08</name>
    <dbReference type="NCBI Taxonomy" id="3120278"/>
    <lineage>
        <taxon>Bacteria</taxon>
        <taxon>Pseudomonadati</taxon>
        <taxon>Planctomycetota</taxon>
        <taxon>Planctomycetia</taxon>
        <taxon>Isosphaerales</taxon>
        <taxon>Isosphaeraceae</taxon>
        <taxon>Singulisphaera</taxon>
    </lineage>
</organism>
<dbReference type="RefSeq" id="WP_406699506.1">
    <property type="nucleotide sequence ID" value="NZ_CP155447.1"/>
</dbReference>
<name>A0AAU7CNF9_9BACT</name>
<sequence>MPALSREAAAEKLARRVETAKPSDLPEIYAEIFPEKTSADTPVASDIARHIRSSLEAEEIVDLWNVVFPEDRNVWYDEESKSIHYNEEMVGYVD</sequence>